<evidence type="ECO:0000313" key="5">
    <source>
        <dbReference type="EMBL" id="MEQ2430263.1"/>
    </source>
</evidence>
<dbReference type="Pfam" id="PF02311">
    <property type="entry name" value="AraC_binding"/>
    <property type="match status" value="1"/>
</dbReference>
<proteinExistence type="predicted"/>
<dbReference type="PROSITE" id="PS00041">
    <property type="entry name" value="HTH_ARAC_FAMILY_1"/>
    <property type="match status" value="1"/>
</dbReference>
<dbReference type="InterPro" id="IPR037923">
    <property type="entry name" value="HTH-like"/>
</dbReference>
<dbReference type="InterPro" id="IPR003313">
    <property type="entry name" value="AraC-bd"/>
</dbReference>
<keyword evidence="3" id="KW-0804">Transcription</keyword>
<keyword evidence="6" id="KW-1185">Reference proteome</keyword>
<dbReference type="EMBL" id="JBBMFP010000003">
    <property type="protein sequence ID" value="MEQ2430263.1"/>
    <property type="molecule type" value="Genomic_DNA"/>
</dbReference>
<dbReference type="PANTHER" id="PTHR43280">
    <property type="entry name" value="ARAC-FAMILY TRANSCRIPTIONAL REGULATOR"/>
    <property type="match status" value="1"/>
</dbReference>
<accession>A0ABV1DKH3</accession>
<evidence type="ECO:0000256" key="2">
    <source>
        <dbReference type="ARBA" id="ARBA00023125"/>
    </source>
</evidence>
<dbReference type="Gene3D" id="1.10.10.60">
    <property type="entry name" value="Homeodomain-like"/>
    <property type="match status" value="2"/>
</dbReference>
<feature type="domain" description="HTH araC/xylS-type" evidence="4">
    <location>
        <begin position="196"/>
        <end position="294"/>
    </location>
</feature>
<protein>
    <submittedName>
        <fullName evidence="5">AraC family transcriptional regulator</fullName>
    </submittedName>
</protein>
<evidence type="ECO:0000256" key="1">
    <source>
        <dbReference type="ARBA" id="ARBA00023015"/>
    </source>
</evidence>
<evidence type="ECO:0000313" key="6">
    <source>
        <dbReference type="Proteomes" id="UP001457898"/>
    </source>
</evidence>
<dbReference type="SMART" id="SM00342">
    <property type="entry name" value="HTH_ARAC"/>
    <property type="match status" value="1"/>
</dbReference>
<dbReference type="InterPro" id="IPR009057">
    <property type="entry name" value="Homeodomain-like_sf"/>
</dbReference>
<organism evidence="5 6">
    <name type="scientific">Blautia caccae</name>
    <dbReference type="NCBI Taxonomy" id="3133175"/>
    <lineage>
        <taxon>Bacteria</taxon>
        <taxon>Bacillati</taxon>
        <taxon>Bacillota</taxon>
        <taxon>Clostridia</taxon>
        <taxon>Lachnospirales</taxon>
        <taxon>Lachnospiraceae</taxon>
        <taxon>Blautia</taxon>
    </lineage>
</organism>
<dbReference type="PANTHER" id="PTHR43280:SF30">
    <property type="entry name" value="MMSAB OPERON REGULATORY PROTEIN"/>
    <property type="match status" value="1"/>
</dbReference>
<dbReference type="Proteomes" id="UP001457898">
    <property type="component" value="Unassembled WGS sequence"/>
</dbReference>
<comment type="caution">
    <text evidence="5">The sequence shown here is derived from an EMBL/GenBank/DDBJ whole genome shotgun (WGS) entry which is preliminary data.</text>
</comment>
<dbReference type="SUPFAM" id="SSF46689">
    <property type="entry name" value="Homeodomain-like"/>
    <property type="match status" value="2"/>
</dbReference>
<dbReference type="SUPFAM" id="SSF51215">
    <property type="entry name" value="Regulatory protein AraC"/>
    <property type="match status" value="1"/>
</dbReference>
<dbReference type="InterPro" id="IPR018060">
    <property type="entry name" value="HTH_AraC"/>
</dbReference>
<keyword evidence="1" id="KW-0805">Transcription regulation</keyword>
<keyword evidence="2" id="KW-0238">DNA-binding</keyword>
<dbReference type="InterPro" id="IPR018062">
    <property type="entry name" value="HTH_AraC-typ_CS"/>
</dbReference>
<dbReference type="PROSITE" id="PS01124">
    <property type="entry name" value="HTH_ARAC_FAMILY_2"/>
    <property type="match status" value="1"/>
</dbReference>
<evidence type="ECO:0000259" key="4">
    <source>
        <dbReference type="PROSITE" id="PS01124"/>
    </source>
</evidence>
<reference evidence="5 6" key="1">
    <citation type="submission" date="2024-03" db="EMBL/GenBank/DDBJ databases">
        <title>Human intestinal bacterial collection.</title>
        <authorList>
            <person name="Pauvert C."/>
            <person name="Hitch T.C.A."/>
            <person name="Clavel T."/>
        </authorList>
    </citation>
    <scope>NUCLEOTIDE SEQUENCE [LARGE SCALE GENOMIC DNA]</scope>
    <source>
        <strain evidence="5 6">CLA-SR-H028</strain>
    </source>
</reference>
<evidence type="ECO:0000256" key="3">
    <source>
        <dbReference type="ARBA" id="ARBA00023163"/>
    </source>
</evidence>
<dbReference type="RefSeq" id="WP_227210401.1">
    <property type="nucleotide sequence ID" value="NZ_JBBMFP010000003.1"/>
</dbReference>
<name>A0ABV1DKH3_9FIRM</name>
<dbReference type="Pfam" id="PF12833">
    <property type="entry name" value="HTH_18"/>
    <property type="match status" value="1"/>
</dbReference>
<gene>
    <name evidence="5" type="ORF">WMO65_04530</name>
</gene>
<sequence>MNTMYIHFTCPPLPHLIVGGMSIYRKGDRHERRMIHNTFDLIYVREGVLYMEEKGKQFTVQEGEFLILVPERTHMGYRHCTEDTVFSWVHFYTEGAFSYSDAPAVNLSDKMNKNKYYQKEQFHVSLPQFGLIPEGYREKLLGYLDQISLVKIDRYNQQKLFFDSVSSQIEYQILFMNILALICSCNDQPREKTLAEEIYEYLCANYRQPFSLTELSRQFSFHPAYITRCIKKKYQLTPLQLLTRIRIEEAQKLLGTTQLHVNIIGENVGYSDPAYFSKQFKKVTGMTALEYRLNHERHV</sequence>